<dbReference type="OrthoDB" id="2370471at2"/>
<dbReference type="AlphaFoldDB" id="A0A5P8E5I7"/>
<dbReference type="KEGG" id="alq:C7Y71_003705"/>
<proteinExistence type="predicted"/>
<keyword evidence="2" id="KW-1185">Reference proteome</keyword>
<gene>
    <name evidence="1" type="ORF">C7Y71_003705</name>
</gene>
<dbReference type="PANTHER" id="PTHR43861:SF6">
    <property type="entry name" value="METHYLTRANSFERASE TYPE 11"/>
    <property type="match status" value="1"/>
</dbReference>
<organism evidence="1 2">
    <name type="scientific">Pseudoprevotella muciniphila</name>
    <dbReference type="NCBI Taxonomy" id="2133944"/>
    <lineage>
        <taxon>Bacteria</taxon>
        <taxon>Pseudomonadati</taxon>
        <taxon>Bacteroidota</taxon>
        <taxon>Bacteroidia</taxon>
        <taxon>Bacteroidales</taxon>
        <taxon>Prevotellaceae</taxon>
        <taxon>Pseudoprevotella</taxon>
    </lineage>
</organism>
<reference evidence="1 2" key="1">
    <citation type="submission" date="2018-11" db="EMBL/GenBank/DDBJ databases">
        <authorList>
            <person name="Na S.W."/>
            <person name="Baik M."/>
        </authorList>
    </citation>
    <scope>NUCLEOTIDE SEQUENCE [LARGE SCALE GENOMIC DNA]</scope>
    <source>
        <strain evidence="1 2">E39</strain>
    </source>
</reference>
<dbReference type="EMBL" id="CP033459">
    <property type="protein sequence ID" value="QFQ12198.1"/>
    <property type="molecule type" value="Genomic_DNA"/>
</dbReference>
<accession>A0A5P8E5I7</accession>
<dbReference type="PANTHER" id="PTHR43861">
    <property type="entry name" value="TRANS-ACONITATE 2-METHYLTRANSFERASE-RELATED"/>
    <property type="match status" value="1"/>
</dbReference>
<name>A0A5P8E5I7_9BACT</name>
<dbReference type="RefSeq" id="WP_111899270.1">
    <property type="nucleotide sequence ID" value="NZ_CP033459.1"/>
</dbReference>
<dbReference type="SUPFAM" id="SSF53335">
    <property type="entry name" value="S-adenosyl-L-methionine-dependent methyltransferases"/>
    <property type="match status" value="1"/>
</dbReference>
<dbReference type="InterPro" id="IPR029063">
    <property type="entry name" value="SAM-dependent_MTases_sf"/>
</dbReference>
<dbReference type="GO" id="GO:0032259">
    <property type="term" value="P:methylation"/>
    <property type="evidence" value="ECO:0007669"/>
    <property type="project" value="UniProtKB-KW"/>
</dbReference>
<protein>
    <submittedName>
        <fullName evidence="1">Class I SAM-dependent methyltransferase</fullName>
    </submittedName>
</protein>
<evidence type="ECO:0000313" key="2">
    <source>
        <dbReference type="Proteomes" id="UP000249375"/>
    </source>
</evidence>
<keyword evidence="1" id="KW-0489">Methyltransferase</keyword>
<dbReference type="Proteomes" id="UP000249375">
    <property type="component" value="Chromosome"/>
</dbReference>
<keyword evidence="1" id="KW-0808">Transferase</keyword>
<sequence length="311" mass="35447">MTQETQNKQTNTDGQPKFHLDTCPLCGSTEFAKERTCTDFYASGEQFDVCRCSKCGFIFTQDAPDESVVGPYYETKDYISLSDTNEGVMNKVYHAVRNHMLKRKSRLVQQAAGMEKGTILDIGTGTGYFLHTMQQAGWKVEGIEKSAEGRKFSKEHFGLDIHDNDYLSQTDTASKDVITLWHVMEHLQQLNESWQHIARTLKPGGTLVVAVPNCGSADADHYQDYWAAYDTPRHLWHFQPDTMKAFGEKHGFELQKIHPMPFDAFYVSMLSEKYRGKSATFLRGAWQGLICYFKALGKPQRSSSVIYVFRK</sequence>
<dbReference type="CDD" id="cd02440">
    <property type="entry name" value="AdoMet_MTases"/>
    <property type="match status" value="1"/>
</dbReference>
<dbReference type="Gene3D" id="3.40.50.150">
    <property type="entry name" value="Vaccinia Virus protein VP39"/>
    <property type="match status" value="1"/>
</dbReference>
<dbReference type="GO" id="GO:0008168">
    <property type="term" value="F:methyltransferase activity"/>
    <property type="evidence" value="ECO:0007669"/>
    <property type="project" value="UniProtKB-KW"/>
</dbReference>
<dbReference type="Pfam" id="PF13489">
    <property type="entry name" value="Methyltransf_23"/>
    <property type="match status" value="1"/>
</dbReference>
<evidence type="ECO:0000313" key="1">
    <source>
        <dbReference type="EMBL" id="QFQ12198.1"/>
    </source>
</evidence>